<protein>
    <recommendedName>
        <fullName evidence="7">Phosphate-specific transport system accessory protein PhoU</fullName>
    </recommendedName>
</protein>
<evidence type="ECO:0000259" key="8">
    <source>
        <dbReference type="Pfam" id="PF01895"/>
    </source>
</evidence>
<evidence type="ECO:0000256" key="4">
    <source>
        <dbReference type="ARBA" id="ARBA00022448"/>
    </source>
</evidence>
<dbReference type="GO" id="GO:0045936">
    <property type="term" value="P:negative regulation of phosphate metabolic process"/>
    <property type="evidence" value="ECO:0007669"/>
    <property type="project" value="InterPro"/>
</dbReference>
<evidence type="ECO:0000256" key="2">
    <source>
        <dbReference type="ARBA" id="ARBA00008107"/>
    </source>
</evidence>
<dbReference type="AlphaFoldDB" id="A0A7X9QFX1"/>
<evidence type="ECO:0000256" key="6">
    <source>
        <dbReference type="ARBA" id="ARBA00022592"/>
    </source>
</evidence>
<dbReference type="RefSeq" id="WP_193523157.1">
    <property type="nucleotide sequence ID" value="NZ_JABASA010000005.1"/>
</dbReference>
<dbReference type="PIRSF" id="PIRSF003107">
    <property type="entry name" value="PhoU"/>
    <property type="match status" value="1"/>
</dbReference>
<feature type="domain" description="PhoU" evidence="8">
    <location>
        <begin position="120"/>
        <end position="205"/>
    </location>
</feature>
<dbReference type="GO" id="GO:0006817">
    <property type="term" value="P:phosphate ion transport"/>
    <property type="evidence" value="ECO:0007669"/>
    <property type="project" value="UniProtKB-KW"/>
</dbReference>
<dbReference type="InterPro" id="IPR028366">
    <property type="entry name" value="PhoU"/>
</dbReference>
<evidence type="ECO:0000256" key="5">
    <source>
        <dbReference type="ARBA" id="ARBA00022490"/>
    </source>
</evidence>
<keyword evidence="6 7" id="KW-0592">Phosphate transport</keyword>
<keyword evidence="4 7" id="KW-0813">Transport</keyword>
<comment type="subcellular location">
    <subcellularLocation>
        <location evidence="1 7">Cytoplasm</location>
    </subcellularLocation>
</comment>
<dbReference type="GO" id="GO:0005737">
    <property type="term" value="C:cytoplasm"/>
    <property type="evidence" value="ECO:0007669"/>
    <property type="project" value="UniProtKB-SubCell"/>
</dbReference>
<dbReference type="PANTHER" id="PTHR42930">
    <property type="entry name" value="PHOSPHATE-SPECIFIC TRANSPORT SYSTEM ACCESSORY PROTEIN PHOU"/>
    <property type="match status" value="1"/>
</dbReference>
<dbReference type="GO" id="GO:0030643">
    <property type="term" value="P:intracellular phosphate ion homeostasis"/>
    <property type="evidence" value="ECO:0007669"/>
    <property type="project" value="InterPro"/>
</dbReference>
<dbReference type="Proteomes" id="UP000532121">
    <property type="component" value="Unassembled WGS sequence"/>
</dbReference>
<dbReference type="PANTHER" id="PTHR42930:SF3">
    <property type="entry name" value="PHOSPHATE-SPECIFIC TRANSPORT SYSTEM ACCESSORY PROTEIN PHOU"/>
    <property type="match status" value="1"/>
</dbReference>
<comment type="function">
    <text evidence="7">Plays a role in the regulation of phosphate uptake.</text>
</comment>
<name>A0A7X9QFX1_STRRT</name>
<feature type="domain" description="PhoU" evidence="8">
    <location>
        <begin position="18"/>
        <end position="104"/>
    </location>
</feature>
<evidence type="ECO:0000256" key="3">
    <source>
        <dbReference type="ARBA" id="ARBA00011738"/>
    </source>
</evidence>
<proteinExistence type="inferred from homology"/>
<organism evidence="9 10">
    <name type="scientific">Streptococcus ratti</name>
    <dbReference type="NCBI Taxonomy" id="1341"/>
    <lineage>
        <taxon>Bacteria</taxon>
        <taxon>Bacillati</taxon>
        <taxon>Bacillota</taxon>
        <taxon>Bacilli</taxon>
        <taxon>Lactobacillales</taxon>
        <taxon>Streptococcaceae</taxon>
        <taxon>Streptococcus</taxon>
    </lineage>
</organism>
<dbReference type="SUPFAM" id="SSF109755">
    <property type="entry name" value="PhoU-like"/>
    <property type="match status" value="1"/>
</dbReference>
<sequence length="218" mass="24690">MMRSKFENQLNELNKDLILMGALCEEAISKSLDILEDDEFYLVNNVSEIASQTDQLERDIESQCLKLLLRQQPVAKDLRRISAALKMIYDMKRIGSQSAEIASIIALKHIKSGQKEVQLLQEMARFVVQMVTDSIDAFVRDDEALAQEVIIKDSHVDQQFDTIKAELITYFTKADADGEYAIDVLMVSKYIERIGDHAVNIAKWVLFSITGQLDGEAT</sequence>
<dbReference type="InterPro" id="IPR026022">
    <property type="entry name" value="PhoU_dom"/>
</dbReference>
<dbReference type="EMBL" id="JABASA010000005">
    <property type="protein sequence ID" value="NMD48698.1"/>
    <property type="molecule type" value="Genomic_DNA"/>
</dbReference>
<dbReference type="Gene3D" id="1.20.58.220">
    <property type="entry name" value="Phosphate transport system protein phou homolog 2, domain 2"/>
    <property type="match status" value="1"/>
</dbReference>
<comment type="similarity">
    <text evidence="2 7">Belongs to the PhoU family.</text>
</comment>
<evidence type="ECO:0000256" key="7">
    <source>
        <dbReference type="PIRNR" id="PIRNR003107"/>
    </source>
</evidence>
<dbReference type="FunFam" id="1.20.58.220:FF:000004">
    <property type="entry name" value="Phosphate-specific transport system accessory protein PhoU"/>
    <property type="match status" value="1"/>
</dbReference>
<dbReference type="InterPro" id="IPR038078">
    <property type="entry name" value="PhoU-like_sf"/>
</dbReference>
<evidence type="ECO:0000313" key="10">
    <source>
        <dbReference type="Proteomes" id="UP000532121"/>
    </source>
</evidence>
<evidence type="ECO:0000256" key="1">
    <source>
        <dbReference type="ARBA" id="ARBA00004496"/>
    </source>
</evidence>
<comment type="subunit">
    <text evidence="3 7">Homodimer.</text>
</comment>
<accession>A0A7X9QFX1</accession>
<dbReference type="Pfam" id="PF01895">
    <property type="entry name" value="PhoU"/>
    <property type="match status" value="2"/>
</dbReference>
<comment type="caution">
    <text evidence="9">The sequence shown here is derived from an EMBL/GenBank/DDBJ whole genome shotgun (WGS) entry which is preliminary data.</text>
</comment>
<gene>
    <name evidence="9" type="primary">phoU</name>
    <name evidence="9" type="ORF">HHO37_03170</name>
</gene>
<reference evidence="9 10" key="1">
    <citation type="submission" date="2020-04" db="EMBL/GenBank/DDBJ databases">
        <title>MicrobeNet Type strains.</title>
        <authorList>
            <person name="Nicholson A.C."/>
        </authorList>
    </citation>
    <scope>NUCLEOTIDE SEQUENCE [LARGE SCALE GENOMIC DNA]</scope>
    <source>
        <strain evidence="9 10">DSM 22768</strain>
    </source>
</reference>
<keyword evidence="5 7" id="KW-0963">Cytoplasm</keyword>
<evidence type="ECO:0000313" key="9">
    <source>
        <dbReference type="EMBL" id="NMD48698.1"/>
    </source>
</evidence>
<dbReference type="NCBIfam" id="TIGR02135">
    <property type="entry name" value="phoU_full"/>
    <property type="match status" value="1"/>
</dbReference>